<dbReference type="InterPro" id="IPR020392">
    <property type="entry name" value="Pancreatic_hormone-like_CS"/>
</dbReference>
<reference evidence="5" key="2">
    <citation type="journal article" date="2010" name="PLoS Biol.">
        <title>Genome-wide analyses reveal a role for peptide hormones in planarian germline development.</title>
        <authorList>
            <person name="Collins J.J."/>
            <person name="Hou X."/>
            <person name="Romanova E.V."/>
            <person name="Lambrus B.G."/>
            <person name="Miller C.M."/>
            <person name="Saberi A."/>
            <person name="Sweedler J.V."/>
            <person name="Newmark P.A."/>
        </authorList>
    </citation>
    <scope>NUCLEOTIDE SEQUENCE</scope>
</reference>
<evidence type="ECO:0000256" key="2">
    <source>
        <dbReference type="ARBA" id="ARBA00010022"/>
    </source>
</evidence>
<dbReference type="Pfam" id="PF00159">
    <property type="entry name" value="Hormone_3"/>
    <property type="match status" value="1"/>
</dbReference>
<accession>E3CTK6</accession>
<dbReference type="PROSITE" id="PS00265">
    <property type="entry name" value="PANCREATIC_HORMONE_1"/>
    <property type="match status" value="1"/>
</dbReference>
<proteinExistence type="evidence at transcript level"/>
<dbReference type="EMBL" id="BK007031">
    <property type="protein sequence ID" value="DAA33920.1"/>
    <property type="molecule type" value="mRNA"/>
</dbReference>
<evidence type="ECO:0000313" key="5">
    <source>
        <dbReference type="EMBL" id="DAA33920.1"/>
    </source>
</evidence>
<keyword evidence="5" id="KW-0527">Neuropeptide</keyword>
<dbReference type="PROSITE" id="PS50276">
    <property type="entry name" value="PANCREATIC_HORMONE_2"/>
    <property type="match status" value="1"/>
</dbReference>
<dbReference type="GO" id="GO:0005576">
    <property type="term" value="C:extracellular region"/>
    <property type="evidence" value="ECO:0007669"/>
    <property type="project" value="UniProtKB-SubCell"/>
</dbReference>
<feature type="signal peptide" evidence="4">
    <location>
        <begin position="1"/>
        <end position="24"/>
    </location>
</feature>
<dbReference type="InterPro" id="IPR001955">
    <property type="entry name" value="Pancreatic_hormone-like"/>
</dbReference>
<dbReference type="GO" id="GO:0007218">
    <property type="term" value="P:neuropeptide signaling pathway"/>
    <property type="evidence" value="ECO:0007669"/>
    <property type="project" value="UniProtKB-KW"/>
</dbReference>
<reference evidence="5" key="1">
    <citation type="submission" date="2009-12" db="EMBL/GenBank/DDBJ databases">
        <authorList>
            <person name="Collins J."/>
            <person name="Hou X."/>
            <person name="Romanova E.V."/>
            <person name="Miller C.M."/>
            <person name="Lambrus B.G."/>
            <person name="Sweedler J.V."/>
            <person name="Newmark P.A."/>
        </authorList>
    </citation>
    <scope>NUCLEOTIDE SEQUENCE</scope>
</reference>
<name>E3CTK6_SCHMD</name>
<protein>
    <submittedName>
        <fullName evidence="5">Neuropeptide Y prohormone-6</fullName>
    </submittedName>
</protein>
<keyword evidence="4" id="KW-0732">Signal</keyword>
<dbReference type="AlphaFoldDB" id="E3CTK6"/>
<comment type="similarity">
    <text evidence="2">Belongs to the NPY family.</text>
</comment>
<sequence length="82" mass="9800">MYGFSHSALKIILILISISSLILSTFSSDPVIDFDLEKDKDLMKYMQDLNNYFQLYGRPRFGKRSLNSFQTIREFVRDRRLW</sequence>
<evidence type="ECO:0000256" key="3">
    <source>
        <dbReference type="ARBA" id="ARBA00022525"/>
    </source>
</evidence>
<evidence type="ECO:0000256" key="4">
    <source>
        <dbReference type="SAM" id="SignalP"/>
    </source>
</evidence>
<feature type="chain" id="PRO_5003167845" evidence="4">
    <location>
        <begin position="25"/>
        <end position="82"/>
    </location>
</feature>
<evidence type="ECO:0000256" key="1">
    <source>
        <dbReference type="ARBA" id="ARBA00004613"/>
    </source>
</evidence>
<keyword evidence="3" id="KW-0964">Secreted</keyword>
<comment type="subcellular location">
    <subcellularLocation>
        <location evidence="1">Secreted</location>
    </subcellularLocation>
</comment>
<organism evidence="5">
    <name type="scientific">Schmidtea mediterranea</name>
    <name type="common">Freshwater planarian flatworm</name>
    <dbReference type="NCBI Taxonomy" id="79327"/>
    <lineage>
        <taxon>Eukaryota</taxon>
        <taxon>Metazoa</taxon>
        <taxon>Spiralia</taxon>
        <taxon>Lophotrochozoa</taxon>
        <taxon>Platyhelminthes</taxon>
        <taxon>Rhabditophora</taxon>
        <taxon>Seriata</taxon>
        <taxon>Tricladida</taxon>
        <taxon>Continenticola</taxon>
        <taxon>Geoplanoidea</taxon>
        <taxon>Dugesiidae</taxon>
        <taxon>Schmidtea</taxon>
    </lineage>
</organism>
<dbReference type="GO" id="GO:0005179">
    <property type="term" value="F:hormone activity"/>
    <property type="evidence" value="ECO:0007669"/>
    <property type="project" value="InterPro"/>
</dbReference>